<dbReference type="InterPro" id="IPR039425">
    <property type="entry name" value="RNA_pol_sigma-70-like"/>
</dbReference>
<dbReference type="PANTHER" id="PTHR43133:SF62">
    <property type="entry name" value="RNA POLYMERASE SIGMA FACTOR SIGZ"/>
    <property type="match status" value="1"/>
</dbReference>
<dbReference type="SUPFAM" id="SSF88659">
    <property type="entry name" value="Sigma3 and sigma4 domains of RNA polymerase sigma factors"/>
    <property type="match status" value="1"/>
</dbReference>
<keyword evidence="2" id="KW-0805">Transcription regulation</keyword>
<evidence type="ECO:0000256" key="4">
    <source>
        <dbReference type="ARBA" id="ARBA00023163"/>
    </source>
</evidence>
<dbReference type="Proteomes" id="UP001500618">
    <property type="component" value="Unassembled WGS sequence"/>
</dbReference>
<evidence type="ECO:0000313" key="6">
    <source>
        <dbReference type="EMBL" id="GAA1672634.1"/>
    </source>
</evidence>
<sequence>MARSSIGSLAGKPTHWESRVLGRAQMGDRAAQGELIDQFLPMVYGLALTITGDRRGAESVATTAFLTVTTRTSYRGRSIQHPGDLRAHVALTTRNAALAWRRAHTAGNDRHPGAGAHRRHHHGVCPDPIESTQAERVRIHLTNELNHLTVAERSLIEETFLSTSTIRQIAAERGVAVDAVADEVSHAVQHLWQLGGMLRAADVDA</sequence>
<evidence type="ECO:0008006" key="8">
    <source>
        <dbReference type="Google" id="ProtNLM"/>
    </source>
</evidence>
<evidence type="ECO:0000256" key="3">
    <source>
        <dbReference type="ARBA" id="ARBA00023082"/>
    </source>
</evidence>
<dbReference type="PANTHER" id="PTHR43133">
    <property type="entry name" value="RNA POLYMERASE ECF-TYPE SIGMA FACTO"/>
    <property type="match status" value="1"/>
</dbReference>
<keyword evidence="7" id="KW-1185">Reference proteome</keyword>
<feature type="region of interest" description="Disordered" evidence="5">
    <location>
        <begin position="106"/>
        <end position="128"/>
    </location>
</feature>
<evidence type="ECO:0000256" key="5">
    <source>
        <dbReference type="SAM" id="MobiDB-lite"/>
    </source>
</evidence>
<gene>
    <name evidence="6" type="ORF">GCM10009765_22480</name>
</gene>
<protein>
    <recommendedName>
        <fullName evidence="8">Sigma-70 family RNA polymerase sigma factor</fullName>
    </recommendedName>
</protein>
<dbReference type="Gene3D" id="1.10.1740.10">
    <property type="match status" value="1"/>
</dbReference>
<name>A0ABN2GKI2_9ACTN</name>
<dbReference type="InterPro" id="IPR013324">
    <property type="entry name" value="RNA_pol_sigma_r3/r4-like"/>
</dbReference>
<dbReference type="InterPro" id="IPR013325">
    <property type="entry name" value="RNA_pol_sigma_r2"/>
</dbReference>
<evidence type="ECO:0000256" key="1">
    <source>
        <dbReference type="ARBA" id="ARBA00010641"/>
    </source>
</evidence>
<comment type="similarity">
    <text evidence="1">Belongs to the sigma-70 factor family. ECF subfamily.</text>
</comment>
<organism evidence="6 7">
    <name type="scientific">Fodinicola feengrottensis</name>
    <dbReference type="NCBI Taxonomy" id="435914"/>
    <lineage>
        <taxon>Bacteria</taxon>
        <taxon>Bacillati</taxon>
        <taxon>Actinomycetota</taxon>
        <taxon>Actinomycetes</taxon>
        <taxon>Mycobacteriales</taxon>
        <taxon>Fodinicola</taxon>
    </lineage>
</organism>
<dbReference type="SUPFAM" id="SSF88946">
    <property type="entry name" value="Sigma2 domain of RNA polymerase sigma factors"/>
    <property type="match status" value="1"/>
</dbReference>
<dbReference type="RefSeq" id="WP_344309568.1">
    <property type="nucleotide sequence ID" value="NZ_BAAANY010000008.1"/>
</dbReference>
<keyword evidence="3" id="KW-0731">Sigma factor</keyword>
<evidence type="ECO:0000256" key="2">
    <source>
        <dbReference type="ARBA" id="ARBA00023015"/>
    </source>
</evidence>
<keyword evidence="4" id="KW-0804">Transcription</keyword>
<reference evidence="6 7" key="1">
    <citation type="journal article" date="2019" name="Int. J. Syst. Evol. Microbiol.">
        <title>The Global Catalogue of Microorganisms (GCM) 10K type strain sequencing project: providing services to taxonomists for standard genome sequencing and annotation.</title>
        <authorList>
            <consortium name="The Broad Institute Genomics Platform"/>
            <consortium name="The Broad Institute Genome Sequencing Center for Infectious Disease"/>
            <person name="Wu L."/>
            <person name="Ma J."/>
        </authorList>
    </citation>
    <scope>NUCLEOTIDE SEQUENCE [LARGE SCALE GENOMIC DNA]</scope>
    <source>
        <strain evidence="6 7">JCM 14718</strain>
    </source>
</reference>
<accession>A0ABN2GKI2</accession>
<evidence type="ECO:0000313" key="7">
    <source>
        <dbReference type="Proteomes" id="UP001500618"/>
    </source>
</evidence>
<comment type="caution">
    <text evidence="6">The sequence shown here is derived from an EMBL/GenBank/DDBJ whole genome shotgun (WGS) entry which is preliminary data.</text>
</comment>
<proteinExistence type="inferred from homology"/>
<dbReference type="EMBL" id="BAAANY010000008">
    <property type="protein sequence ID" value="GAA1672634.1"/>
    <property type="molecule type" value="Genomic_DNA"/>
</dbReference>